<reference evidence="3" key="1">
    <citation type="submission" date="2016-06" db="UniProtKB">
        <authorList>
            <consortium name="WormBaseParasite"/>
        </authorList>
    </citation>
    <scope>IDENTIFICATION</scope>
</reference>
<evidence type="ECO:0000313" key="3">
    <source>
        <dbReference type="WBParaSite" id="SSLN_0001186201-mRNA-1"/>
    </source>
</evidence>
<dbReference type="WBParaSite" id="SSLN_0001186201-mRNA-1">
    <property type="protein sequence ID" value="SSLN_0001186201-mRNA-1"/>
    <property type="gene ID" value="SSLN_0001186201"/>
</dbReference>
<dbReference type="AlphaFoldDB" id="A0A183T4M6"/>
<dbReference type="Proteomes" id="UP000275846">
    <property type="component" value="Unassembled WGS sequence"/>
</dbReference>
<dbReference type="OrthoDB" id="6302599at2759"/>
<reference evidence="1 2" key="2">
    <citation type="submission" date="2018-11" db="EMBL/GenBank/DDBJ databases">
        <authorList>
            <consortium name="Pathogen Informatics"/>
        </authorList>
    </citation>
    <scope>NUCLEOTIDE SEQUENCE [LARGE SCALE GENOMIC DNA]</scope>
    <source>
        <strain evidence="1 2">NST_G2</strain>
    </source>
</reference>
<sequence length="128" mass="14459">MIRVLPQGCHVRLRKYRPRIDQENIRCCEFMGENGMKLCQQRVIERARELKATGNVAPENKLCKLPNPTSPRNDILVHNLSSKDLTKEHVQVLRHEASFNTADAKPGSAIAAAVINQTEATEEMKNLI</sequence>
<evidence type="ECO:0000313" key="2">
    <source>
        <dbReference type="Proteomes" id="UP000275846"/>
    </source>
</evidence>
<organism evidence="3">
    <name type="scientific">Schistocephalus solidus</name>
    <name type="common">Tapeworm</name>
    <dbReference type="NCBI Taxonomy" id="70667"/>
    <lineage>
        <taxon>Eukaryota</taxon>
        <taxon>Metazoa</taxon>
        <taxon>Spiralia</taxon>
        <taxon>Lophotrochozoa</taxon>
        <taxon>Platyhelminthes</taxon>
        <taxon>Cestoda</taxon>
        <taxon>Eucestoda</taxon>
        <taxon>Diphyllobothriidea</taxon>
        <taxon>Diphyllobothriidae</taxon>
        <taxon>Schistocephalus</taxon>
    </lineage>
</organism>
<accession>A0A183T4M6</accession>
<protein>
    <submittedName>
        <fullName evidence="1 3">Uncharacterized protein</fullName>
    </submittedName>
</protein>
<keyword evidence="2" id="KW-1185">Reference proteome</keyword>
<gene>
    <name evidence="1" type="ORF">SSLN_LOCUS11424</name>
</gene>
<proteinExistence type="predicted"/>
<name>A0A183T4M6_SCHSO</name>
<dbReference type="EMBL" id="UYSU01036516">
    <property type="protein sequence ID" value="VDL97809.1"/>
    <property type="molecule type" value="Genomic_DNA"/>
</dbReference>
<evidence type="ECO:0000313" key="1">
    <source>
        <dbReference type="EMBL" id="VDL97809.1"/>
    </source>
</evidence>